<dbReference type="InterPro" id="IPR029044">
    <property type="entry name" value="Nucleotide-diphossugar_trans"/>
</dbReference>
<dbReference type="Proteomes" id="UP000029067">
    <property type="component" value="Unassembled WGS sequence"/>
</dbReference>
<evidence type="ECO:0000313" key="1">
    <source>
        <dbReference type="EMBL" id="KFI64269.1"/>
    </source>
</evidence>
<dbReference type="RefSeq" id="WP_033516162.1">
    <property type="nucleotide sequence ID" value="NZ_JGYV01000005.1"/>
</dbReference>
<dbReference type="SUPFAM" id="SSF53448">
    <property type="entry name" value="Nucleotide-diphospho-sugar transferases"/>
    <property type="match status" value="1"/>
</dbReference>
<comment type="caution">
    <text evidence="1">The sequence shown here is derived from an EMBL/GenBank/DDBJ whole genome shotgun (WGS) entry which is preliminary data.</text>
</comment>
<dbReference type="Gene3D" id="3.90.550.60">
    <property type="match status" value="1"/>
</dbReference>
<accession>A0A087AZR9</accession>
<proteinExistence type="predicted"/>
<dbReference type="OrthoDB" id="3225550at2"/>
<dbReference type="AlphaFoldDB" id="A0A087AZR9"/>
<name>A0A087AZR9_9BIFI</name>
<organism evidence="1 2">
    <name type="scientific">Bifidobacterium cuniculi</name>
    <dbReference type="NCBI Taxonomy" id="1688"/>
    <lineage>
        <taxon>Bacteria</taxon>
        <taxon>Bacillati</taxon>
        <taxon>Actinomycetota</taxon>
        <taxon>Actinomycetes</taxon>
        <taxon>Bifidobacteriales</taxon>
        <taxon>Bifidobacteriaceae</taxon>
        <taxon>Bifidobacterium</taxon>
    </lineage>
</organism>
<evidence type="ECO:0000313" key="2">
    <source>
        <dbReference type="Proteomes" id="UP000029067"/>
    </source>
</evidence>
<keyword evidence="1" id="KW-0808">Transferase</keyword>
<gene>
    <name evidence="1" type="ORF">BCUN_2134</name>
</gene>
<dbReference type="STRING" id="1688.BCUN_2134"/>
<sequence length="634" mass="72264">MSSIRFANVLLETKPRALSYPTMYYHTDQLLHPGRAKGEWVIAGEGTVDFTTYFNALSVLKLRRYTRATGFTLHLEVRSKAPALVMQTVADRLATEPQPVPSVNETVPGDGKWHQLALKLEVDEHAVLAGFRIETGAETSIRNGWYEVEYEGEANPVELSIATTTFRKERFIERNIELVRTELLQSDDDIAQHLTMHVIDNGSTLDAAALSDGRITVSPNENVGGAGGFARGMIESLEQDVPATNVLLMDDDVEVSPESIRRTYNLLRIVNDEYRDAFVSGAMLNMEDVQDMKEDTGFISPAEGNCVPAKPPLQVTNFLDAVYNECYSEEMVIPSDAHRYAAWWYCCIPASTIRREGMPLPIFVRYDDVEYGIRCNPKFMTMNGLCVWHAKFEIRYNAGVERYQTVRNSCIGQAVTGLAPSMDTMLTGMRKMVNLELRKFNYTDAELALAGFEDFLKGPRFIEEPVVQEKFMWANRAKEQMVDFATLTRQVEALGIHGFDPDTLTRQRIDLNLPRSMRQRAYDYLTANGQRVALLEQKTADESQPEDFALINHQGWEYQGGSIHGQDVIVSIDWSTRKGVVRTKDTDRYRGVLKRMRRDLAYWRKHEQELMDAWQQAAPMLKSVPFWKRYLHMD</sequence>
<dbReference type="EMBL" id="JGYV01000005">
    <property type="protein sequence ID" value="KFI64269.1"/>
    <property type="molecule type" value="Genomic_DNA"/>
</dbReference>
<reference evidence="1 2" key="1">
    <citation type="submission" date="2014-03" db="EMBL/GenBank/DDBJ databases">
        <title>Genomics of Bifidobacteria.</title>
        <authorList>
            <person name="Ventura M."/>
            <person name="Milani C."/>
            <person name="Lugli G.A."/>
        </authorList>
    </citation>
    <scope>NUCLEOTIDE SEQUENCE [LARGE SCALE GENOMIC DNA]</scope>
    <source>
        <strain evidence="1 2">LMG 10738</strain>
    </source>
</reference>
<dbReference type="GO" id="GO:0016740">
    <property type="term" value="F:transferase activity"/>
    <property type="evidence" value="ECO:0007669"/>
    <property type="project" value="UniProtKB-KW"/>
</dbReference>
<protein>
    <submittedName>
        <fullName evidence="1">Galactofuranosyltransferase</fullName>
    </submittedName>
</protein>
<keyword evidence="2" id="KW-1185">Reference proteome</keyword>
<dbReference type="eggNOG" id="COG1216">
    <property type="taxonomic scope" value="Bacteria"/>
</dbReference>